<proteinExistence type="evidence at transcript level"/>
<evidence type="ECO:0000313" key="1">
    <source>
        <dbReference type="EMBL" id="AFP13723.1"/>
    </source>
</evidence>
<sequence length="103" mass="11610">MVSARGAVSDVFIKEETGNLSDLEIKLKDVARKNCNTNITTNLVAKQLCKTRVNKSQGPDKLHLNILKEPGEEVTETLVQSFQKLFNTRKVLEDWRKADVTPI</sequence>
<dbReference type="EMBL" id="JW881206">
    <property type="protein sequence ID" value="AFP13723.1"/>
    <property type="molecule type" value="mRNA"/>
</dbReference>
<accession>V9LKM1</accession>
<organism evidence="1">
    <name type="scientific">Callorhinchus milii</name>
    <name type="common">Ghost shark</name>
    <dbReference type="NCBI Taxonomy" id="7868"/>
    <lineage>
        <taxon>Eukaryota</taxon>
        <taxon>Metazoa</taxon>
        <taxon>Chordata</taxon>
        <taxon>Craniata</taxon>
        <taxon>Vertebrata</taxon>
        <taxon>Chondrichthyes</taxon>
        <taxon>Holocephali</taxon>
        <taxon>Chimaeriformes</taxon>
        <taxon>Callorhinchidae</taxon>
        <taxon>Callorhinchus</taxon>
    </lineage>
</organism>
<feature type="non-terminal residue" evidence="1">
    <location>
        <position position="103"/>
    </location>
</feature>
<dbReference type="AlphaFoldDB" id="V9LKM1"/>
<name>V9LKM1_CALMI</name>
<protein>
    <submittedName>
        <fullName evidence="1">Uncharacterized protein</fullName>
    </submittedName>
</protein>
<reference evidence="1" key="1">
    <citation type="journal article" date="2014" name="Nature">
        <title>Elephant shark genome provides unique insights into gnathostome evolution.</title>
        <authorList>
            <consortium name="International Elephant Shark Genome Sequencing Consortium"/>
            <person name="Venkatesh B."/>
            <person name="Lee A.P."/>
            <person name="Ravi V."/>
            <person name="Maurya A.K."/>
            <person name="Lian M.M."/>
            <person name="Swann J.B."/>
            <person name="Ohta Y."/>
            <person name="Flajnik M.F."/>
            <person name="Sutoh Y."/>
            <person name="Kasahara M."/>
            <person name="Hoon S."/>
            <person name="Gangu V."/>
            <person name="Roy S.W."/>
            <person name="Irimia M."/>
            <person name="Korzh V."/>
            <person name="Kondrychyn I."/>
            <person name="Lim Z.W."/>
            <person name="Tay B.H."/>
            <person name="Tohari S."/>
            <person name="Kong K.W."/>
            <person name="Ho S."/>
            <person name="Lorente-Galdos B."/>
            <person name="Quilez J."/>
            <person name="Marques-Bonet T."/>
            <person name="Raney B.J."/>
            <person name="Ingham P.W."/>
            <person name="Tay A."/>
            <person name="Hillier L.W."/>
            <person name="Minx P."/>
            <person name="Boehm T."/>
            <person name="Wilson R.K."/>
            <person name="Brenner S."/>
            <person name="Warren W.C."/>
        </authorList>
    </citation>
    <scope>NUCLEOTIDE SEQUENCE</scope>
    <source>
        <tissue evidence="1">Liver</tissue>
    </source>
</reference>